<dbReference type="InParanoid" id="A0A212F5R6"/>
<dbReference type="AlphaFoldDB" id="A0A212F5R6"/>
<dbReference type="EMBL" id="AGBW02010147">
    <property type="protein sequence ID" value="OWR49068.1"/>
    <property type="molecule type" value="Genomic_DNA"/>
</dbReference>
<sequence>MYRTGKISSGLIKQINYRYSTQKVTDRNKQTTNKSVPEKNISSVKFTNLRNKRLRPSEITLKSDKFMRRTFTKMPTAKFSTSSLMRNQEPCKIIPCKPKTDNPCKTKTDNPCKTEKKQNPCKTETKTDCPCKVEPCFHFPNTVSRLIGTNTEEKHVSVPEKVKEREKKVEFVNEDNKKERDGQFSPKSVRLGACTFLRVPSANFSTTSLAGKDVCSKSGDKDAAPSGTGTPPKSATAGSQGTIIAGSTLASNFHTEPKFYETSV</sequence>
<name>A0A212F5R6_DANPL</name>
<feature type="region of interest" description="Disordered" evidence="1">
    <location>
        <begin position="213"/>
        <end position="242"/>
    </location>
</feature>
<evidence type="ECO:0000313" key="2">
    <source>
        <dbReference type="EMBL" id="OWR49068.1"/>
    </source>
</evidence>
<dbReference type="Proteomes" id="UP000007151">
    <property type="component" value="Unassembled WGS sequence"/>
</dbReference>
<keyword evidence="3" id="KW-1185">Reference proteome</keyword>
<feature type="compositionally biased region" description="Polar residues" evidence="1">
    <location>
        <begin position="227"/>
        <end position="242"/>
    </location>
</feature>
<protein>
    <submittedName>
        <fullName evidence="2">Uncharacterized protein</fullName>
    </submittedName>
</protein>
<comment type="caution">
    <text evidence="2">The sequence shown here is derived from an EMBL/GenBank/DDBJ whole genome shotgun (WGS) entry which is preliminary data.</text>
</comment>
<evidence type="ECO:0000256" key="1">
    <source>
        <dbReference type="SAM" id="MobiDB-lite"/>
    </source>
</evidence>
<organism evidence="2 3">
    <name type="scientific">Danaus plexippus plexippus</name>
    <dbReference type="NCBI Taxonomy" id="278856"/>
    <lineage>
        <taxon>Eukaryota</taxon>
        <taxon>Metazoa</taxon>
        <taxon>Ecdysozoa</taxon>
        <taxon>Arthropoda</taxon>
        <taxon>Hexapoda</taxon>
        <taxon>Insecta</taxon>
        <taxon>Pterygota</taxon>
        <taxon>Neoptera</taxon>
        <taxon>Endopterygota</taxon>
        <taxon>Lepidoptera</taxon>
        <taxon>Glossata</taxon>
        <taxon>Ditrysia</taxon>
        <taxon>Papilionoidea</taxon>
        <taxon>Nymphalidae</taxon>
        <taxon>Danainae</taxon>
        <taxon>Danaini</taxon>
        <taxon>Danaina</taxon>
        <taxon>Danaus</taxon>
        <taxon>Danaus</taxon>
    </lineage>
</organism>
<reference evidence="2 3" key="1">
    <citation type="journal article" date="2011" name="Cell">
        <title>The monarch butterfly genome yields insights into long-distance migration.</title>
        <authorList>
            <person name="Zhan S."/>
            <person name="Merlin C."/>
            <person name="Boore J.L."/>
            <person name="Reppert S.M."/>
        </authorList>
    </citation>
    <scope>NUCLEOTIDE SEQUENCE [LARGE SCALE GENOMIC DNA]</scope>
    <source>
        <strain evidence="2">F-2</strain>
    </source>
</reference>
<proteinExistence type="predicted"/>
<accession>A0A212F5R6</accession>
<evidence type="ECO:0000313" key="3">
    <source>
        <dbReference type="Proteomes" id="UP000007151"/>
    </source>
</evidence>
<feature type="compositionally biased region" description="Basic and acidic residues" evidence="1">
    <location>
        <begin position="214"/>
        <end position="223"/>
    </location>
</feature>
<dbReference type="KEGG" id="dpl:KGM_205203"/>
<gene>
    <name evidence="2" type="ORF">KGM_205203</name>
</gene>